<proteinExistence type="predicted"/>
<reference evidence="2" key="1">
    <citation type="submission" date="2023-06" db="EMBL/GenBank/DDBJ databases">
        <title>Genomic analysis of the entomopathogenic nematode Steinernema hermaphroditum.</title>
        <authorList>
            <person name="Schwarz E.M."/>
            <person name="Heppert J.K."/>
            <person name="Baniya A."/>
            <person name="Schwartz H.T."/>
            <person name="Tan C.-H."/>
            <person name="Antoshechkin I."/>
            <person name="Sternberg P.W."/>
            <person name="Goodrich-Blair H."/>
            <person name="Dillman A.R."/>
        </authorList>
    </citation>
    <scope>NUCLEOTIDE SEQUENCE</scope>
    <source>
        <strain evidence="2">PS9179</strain>
        <tissue evidence="2">Whole animal</tissue>
    </source>
</reference>
<evidence type="ECO:0000256" key="1">
    <source>
        <dbReference type="SAM" id="Phobius"/>
    </source>
</evidence>
<sequence>MRIPAGAPLPLLTKIQQRIGILQRMEKPSLGSISVVTTVILTTLAVFAVTAYPKLNNQYYKDAQKSERALIKATPEELAHGQRVWSDPFGRK</sequence>
<accession>A0AA39GUC2</accession>
<comment type="caution">
    <text evidence="2">The sequence shown here is derived from an EMBL/GenBank/DDBJ whole genome shotgun (WGS) entry which is preliminary data.</text>
</comment>
<keyword evidence="1" id="KW-0472">Membrane</keyword>
<dbReference type="AlphaFoldDB" id="A0AA39GUC2"/>
<name>A0AA39GUC2_9BILA</name>
<keyword evidence="3" id="KW-1185">Reference proteome</keyword>
<evidence type="ECO:0000313" key="2">
    <source>
        <dbReference type="EMBL" id="KAK0393720.1"/>
    </source>
</evidence>
<organism evidence="2 3">
    <name type="scientific">Steinernema hermaphroditum</name>
    <dbReference type="NCBI Taxonomy" id="289476"/>
    <lineage>
        <taxon>Eukaryota</taxon>
        <taxon>Metazoa</taxon>
        <taxon>Ecdysozoa</taxon>
        <taxon>Nematoda</taxon>
        <taxon>Chromadorea</taxon>
        <taxon>Rhabditida</taxon>
        <taxon>Tylenchina</taxon>
        <taxon>Panagrolaimomorpha</taxon>
        <taxon>Strongyloidoidea</taxon>
        <taxon>Steinernematidae</taxon>
        <taxon>Steinernema</taxon>
    </lineage>
</organism>
<dbReference type="Proteomes" id="UP001175271">
    <property type="component" value="Unassembled WGS sequence"/>
</dbReference>
<feature type="transmembrane region" description="Helical" evidence="1">
    <location>
        <begin position="30"/>
        <end position="52"/>
    </location>
</feature>
<dbReference type="EMBL" id="JAUCMV010000005">
    <property type="protein sequence ID" value="KAK0393720.1"/>
    <property type="molecule type" value="Genomic_DNA"/>
</dbReference>
<gene>
    <name evidence="2" type="ORF">QR680_000365</name>
</gene>
<keyword evidence="1" id="KW-0812">Transmembrane</keyword>
<keyword evidence="1" id="KW-1133">Transmembrane helix</keyword>
<evidence type="ECO:0000313" key="3">
    <source>
        <dbReference type="Proteomes" id="UP001175271"/>
    </source>
</evidence>
<protein>
    <submittedName>
        <fullName evidence="2">Uncharacterized protein</fullName>
    </submittedName>
</protein>